<gene>
    <name evidence="4" type="ORF">JK386_01335</name>
</gene>
<proteinExistence type="inferred from homology"/>
<dbReference type="EMBL" id="JAERTX010000001">
    <property type="protein sequence ID" value="MBM9458538.1"/>
    <property type="molecule type" value="Genomic_DNA"/>
</dbReference>
<dbReference type="Gene3D" id="2.40.50.840">
    <property type="match status" value="1"/>
</dbReference>
<dbReference type="AlphaFoldDB" id="A0A938Y242"/>
<dbReference type="InterPro" id="IPR014748">
    <property type="entry name" value="Enoyl-CoA_hydra_C"/>
</dbReference>
<dbReference type="CDD" id="cd07812">
    <property type="entry name" value="SRPBCC"/>
    <property type="match status" value="1"/>
</dbReference>
<comment type="caution">
    <text evidence="4">The sequence shown here is derived from an EMBL/GenBank/DDBJ whole genome shotgun (WGS) entry which is preliminary data.</text>
</comment>
<reference evidence="4" key="1">
    <citation type="submission" date="2021-01" db="EMBL/GenBank/DDBJ databases">
        <title>Novel species in genus Nocardioides.</title>
        <authorList>
            <person name="Zhang G."/>
        </authorList>
    </citation>
    <scope>NUCLEOTIDE SEQUENCE</scope>
    <source>
        <strain evidence="4">Zg-536</strain>
    </source>
</reference>
<keyword evidence="5" id="KW-1185">Reference proteome</keyword>
<evidence type="ECO:0000259" key="3">
    <source>
        <dbReference type="Pfam" id="PF18313"/>
    </source>
</evidence>
<accession>A0A938Y242</accession>
<protein>
    <submittedName>
        <fullName evidence="4">Crotonase/enoyl-CoA hydratase family protein</fullName>
    </submittedName>
</protein>
<evidence type="ECO:0000313" key="4">
    <source>
        <dbReference type="EMBL" id="MBM9458538.1"/>
    </source>
</evidence>
<dbReference type="NCBIfam" id="NF006100">
    <property type="entry name" value="PRK08252.1"/>
    <property type="match status" value="1"/>
</dbReference>
<dbReference type="CDD" id="cd06558">
    <property type="entry name" value="crotonase-like"/>
    <property type="match status" value="1"/>
</dbReference>
<dbReference type="SUPFAM" id="SSF53901">
    <property type="entry name" value="Thiolase-like"/>
    <property type="match status" value="2"/>
</dbReference>
<sequence length="991" mass="102926">MDLRKDLRKTRKQMRAAATTARWFADNPAVVRDLAVGAVRAKIGRGEADTGTSAAAAAAGDRVVPAGLADFDRQVSASADSPATPAQIRALAGDLSLLPQWMTIHGGFRGAAPTGAAAGVTYTQQLKIMGVPAEIAWEVTQADDTTVGLFGTGPMGLSLGLWLSVEATPEGTRAWIDAGMGGEPLRGPMGATISKTVGAEMADSLAQLVALHEAGVEGKGGTGAAPVTHRRTGRVLDPSTPVIVGVGQVVQRTPDPTKDPATLAAQALRQAADDAGAPGLLQAADAVYAVSSASYTYGDQARATADALGISPERTVQSVPFGGDSGQVLVNAAAEAVAAGDASVVLVCGAEAGASFAHAQKQGVEVDWPEQPAGTKPDQVLGNDRDANNEAEAQAGLMAPIYVYALLENAMRAKLGNSREEHQARITGLWSRYSEIAAANPYAWQPEAYTPEQLATADADNRMISAPYSKLLCANMTVDLASGIIVTSVAAAEAAGIDQDLWVFPQVGASGHDEWFVSERGDLASSPAIRALGTAALQHAGLSIDDVRHVDLYSCFPVAVQIAASELGLPLDDPERPLSLTGGLTFGGGPGNNYGGHNIAAMVAALRQDPGGYGLTTSLGWYVTKHALGLYSTEPPAAPFEFLHPVLDPEPSRPALLGYSGPAVVESYTVIYDRDNTPSTAIVSAITPEGARVLVRSEEPGVATELATADPLGWQVEVSGSKQLTVTGREPVEVPAVPEPTVLVEKRGAVRVITLNRPHRRNAIDHPTAELLERVVDAFEADPTAKVAILTGAGGTFSAGMDLKAAAGGQFPLTERRGPLGITGAPIRKPVIAAVEGHALAGGCELALVADLIVASTESQFGLPEPKRGLVAAAGGVLRLAQRLPRNVAMEMVLSGDPQPATRMAELGLVNRLAEPGKVLDAALELAEQILRNAPISLEVGKQIITESPDWSREEEFARQSDLAGRALFSDDATEGVAAFAENRDPVWTGR</sequence>
<dbReference type="Gene3D" id="3.90.226.10">
    <property type="entry name" value="2-enoyl-CoA Hydratase, Chain A, domain 1"/>
    <property type="match status" value="1"/>
</dbReference>
<dbReference type="InterPro" id="IPR001753">
    <property type="entry name" value="Enoyl-CoA_hydra/iso"/>
</dbReference>
<dbReference type="RefSeq" id="WP_205289830.1">
    <property type="nucleotide sequence ID" value="NZ_CP074406.1"/>
</dbReference>
<evidence type="ECO:0000313" key="5">
    <source>
        <dbReference type="Proteomes" id="UP000663791"/>
    </source>
</evidence>
<dbReference type="Gene3D" id="3.40.47.10">
    <property type="match status" value="1"/>
</dbReference>
<dbReference type="PANTHER" id="PTHR43802:SF1">
    <property type="entry name" value="IP11341P-RELATED"/>
    <property type="match status" value="1"/>
</dbReference>
<dbReference type="InterPro" id="IPR023393">
    <property type="entry name" value="START-like_dom_sf"/>
</dbReference>
<dbReference type="InterPro" id="IPR019587">
    <property type="entry name" value="Polyketide_cyclase/dehydratase"/>
</dbReference>
<dbReference type="SUPFAM" id="SSF55961">
    <property type="entry name" value="Bet v1-like"/>
    <property type="match status" value="1"/>
</dbReference>
<dbReference type="PANTHER" id="PTHR43802">
    <property type="entry name" value="ENOYL-COA HYDRATASE"/>
    <property type="match status" value="1"/>
</dbReference>
<dbReference type="InterPro" id="IPR029045">
    <property type="entry name" value="ClpP/crotonase-like_dom_sf"/>
</dbReference>
<name>A0A938Y242_9ACTN</name>
<dbReference type="PROSITE" id="PS00166">
    <property type="entry name" value="ENOYL_COA_HYDRATASE"/>
    <property type="match status" value="1"/>
</dbReference>
<dbReference type="Gene3D" id="3.30.530.20">
    <property type="match status" value="1"/>
</dbReference>
<dbReference type="Pfam" id="PF10604">
    <property type="entry name" value="Polyketide_cyc2"/>
    <property type="match status" value="1"/>
</dbReference>
<dbReference type="Pfam" id="PF18313">
    <property type="entry name" value="TLP1_add_C"/>
    <property type="match status" value="1"/>
</dbReference>
<organism evidence="4 5">
    <name type="scientific">Nocardioides faecalis</name>
    <dbReference type="NCBI Taxonomy" id="2803858"/>
    <lineage>
        <taxon>Bacteria</taxon>
        <taxon>Bacillati</taxon>
        <taxon>Actinomycetota</taxon>
        <taxon>Actinomycetes</taxon>
        <taxon>Propionibacteriales</taxon>
        <taxon>Nocardioidaceae</taxon>
        <taxon>Nocardioides</taxon>
    </lineage>
</organism>
<dbReference type="Gene3D" id="1.10.12.10">
    <property type="entry name" value="Lyase 2-enoyl-coa Hydratase, Chain A, domain 2"/>
    <property type="match status" value="1"/>
</dbReference>
<dbReference type="InterPro" id="IPR018376">
    <property type="entry name" value="Enoyl-CoA_hyd/isom_CS"/>
</dbReference>
<dbReference type="Pfam" id="PF00378">
    <property type="entry name" value="ECH_1"/>
    <property type="match status" value="1"/>
</dbReference>
<comment type="similarity">
    <text evidence="1 2">Belongs to the enoyl-CoA hydratase/isomerase family.</text>
</comment>
<dbReference type="SUPFAM" id="SSF52096">
    <property type="entry name" value="ClpP/crotonase"/>
    <property type="match status" value="1"/>
</dbReference>
<dbReference type="GO" id="GO:0016746">
    <property type="term" value="F:acyltransferase activity"/>
    <property type="evidence" value="ECO:0007669"/>
    <property type="project" value="InterPro"/>
</dbReference>
<evidence type="ECO:0000256" key="1">
    <source>
        <dbReference type="ARBA" id="ARBA00005254"/>
    </source>
</evidence>
<evidence type="ECO:0000256" key="2">
    <source>
        <dbReference type="RuleBase" id="RU003707"/>
    </source>
</evidence>
<dbReference type="InterPro" id="IPR016039">
    <property type="entry name" value="Thiolase-like"/>
</dbReference>
<feature type="domain" description="Thiolase-like protein type 1 additional C-terminal" evidence="3">
    <location>
        <begin position="645"/>
        <end position="719"/>
    </location>
</feature>
<dbReference type="Proteomes" id="UP000663791">
    <property type="component" value="Unassembled WGS sequence"/>
</dbReference>
<dbReference type="InterPro" id="IPR040771">
    <property type="entry name" value="TLP1_add_C"/>
</dbReference>